<evidence type="ECO:0000256" key="6">
    <source>
        <dbReference type="ARBA" id="ARBA00022964"/>
    </source>
</evidence>
<feature type="domain" description="Homogentisate 1,2-dioxygenase N-terminal" evidence="11">
    <location>
        <begin position="14"/>
        <end position="288"/>
    </location>
</feature>
<evidence type="ECO:0000256" key="2">
    <source>
        <dbReference type="ARBA" id="ARBA00004704"/>
    </source>
</evidence>
<gene>
    <name evidence="12" type="ORF">JX265_011121</name>
</gene>
<dbReference type="AlphaFoldDB" id="A0A9P9WD28"/>
<evidence type="ECO:0000256" key="1">
    <source>
        <dbReference type="ARBA" id="ARBA00001962"/>
    </source>
</evidence>
<dbReference type="Pfam" id="PF04209">
    <property type="entry name" value="HgmA_C"/>
    <property type="match status" value="1"/>
</dbReference>
<feature type="binding site" evidence="9">
    <location>
        <position position="345"/>
    </location>
    <ligand>
        <name>Fe cation</name>
        <dbReference type="ChEBI" id="CHEBI:24875"/>
    </ligand>
</feature>
<dbReference type="GO" id="GO:0046872">
    <property type="term" value="F:metal ion binding"/>
    <property type="evidence" value="ECO:0007669"/>
    <property type="project" value="UniProtKB-KW"/>
</dbReference>
<feature type="binding site" evidence="9">
    <location>
        <position position="351"/>
    </location>
    <ligand>
        <name>Fe cation</name>
        <dbReference type="ChEBI" id="CHEBI:24875"/>
    </ligand>
</feature>
<evidence type="ECO:0000256" key="4">
    <source>
        <dbReference type="ARBA" id="ARBA00013127"/>
    </source>
</evidence>
<dbReference type="Pfam" id="PF20510">
    <property type="entry name" value="HgmA_N"/>
    <property type="match status" value="1"/>
</dbReference>
<keyword evidence="5 9" id="KW-0479">Metal-binding</keyword>
<feature type="domain" description="Homogentisate 1,2-dioxygenase C-terminal" evidence="10">
    <location>
        <begin position="290"/>
        <end position="432"/>
    </location>
</feature>
<comment type="similarity">
    <text evidence="3">Belongs to the homogentisate dioxygenase family.</text>
</comment>
<sequence length="446" mass="49204">MAPVTEFVVKDTYKYLEGFGSYHQSEALPGANPPVNNTPQKPPFGLRTERISGTSFTAPRDHSLQTFMYRVTSSLKHDEFVPYKGEGIPKKPSNISPNSYMWPAFPTDPDADWISQKLLAQNGDPAAKTGLAIWVFSVAKSMPLNTVFSSLDGDALIIPQSGALDIQTELGKLLVRQNEICVIPRGIRYRVTLPAGPARGYICELFQGHFRLPELGPVGSTGLANVRDFQIPTAHFDGVLKGDVAVAHDATYTVVSRQVGRLWEAKQDHAVFDVAAWHGTNYPYKFDLGRFCPMGNILFDEHDPSLYTALSAPSYREPGVNVVDFAIIPPRYMVAEKTLWLPYFHRNTMNEFYAPIVTAQHPKHPLNGGQQFKPFVAGLHGSMTTHGATEEDFQAASNASTTPTKVQTDGLTFMLLETEMPLYLSDWAAEACLKKADAKPRGAAKI</sequence>
<dbReference type="PANTHER" id="PTHR11056:SF0">
    <property type="entry name" value="HOMOGENTISATE 1,2-DIOXYGENASE"/>
    <property type="match status" value="1"/>
</dbReference>
<evidence type="ECO:0000256" key="5">
    <source>
        <dbReference type="ARBA" id="ARBA00022723"/>
    </source>
</evidence>
<evidence type="ECO:0000256" key="3">
    <source>
        <dbReference type="ARBA" id="ARBA00007757"/>
    </source>
</evidence>
<dbReference type="InterPro" id="IPR005708">
    <property type="entry name" value="Homogentis_dOase"/>
</dbReference>
<dbReference type="SUPFAM" id="SSF51182">
    <property type="entry name" value="RmlC-like cupins"/>
    <property type="match status" value="1"/>
</dbReference>
<keyword evidence="6" id="KW-0223">Dioxygenase</keyword>
<evidence type="ECO:0000259" key="11">
    <source>
        <dbReference type="Pfam" id="PF20510"/>
    </source>
</evidence>
<dbReference type="InterPro" id="IPR014710">
    <property type="entry name" value="RmlC-like_jellyroll"/>
</dbReference>
<proteinExistence type="inferred from homology"/>
<keyword evidence="8 9" id="KW-0408">Iron</keyword>
<dbReference type="Gene3D" id="2.60.120.10">
    <property type="entry name" value="Jelly Rolls"/>
    <property type="match status" value="1"/>
</dbReference>
<comment type="pathway">
    <text evidence="2">Amino-acid degradation; L-phenylalanine degradation; acetoacetate and fumarate from L-phenylalanine: step 4/6.</text>
</comment>
<dbReference type="GO" id="GO:0006559">
    <property type="term" value="P:L-phenylalanine catabolic process"/>
    <property type="evidence" value="ECO:0007669"/>
    <property type="project" value="InterPro"/>
</dbReference>
<dbReference type="CDD" id="cd07000">
    <property type="entry name" value="cupin_HGO_N"/>
    <property type="match status" value="1"/>
</dbReference>
<accession>A0A9P9WD28</accession>
<dbReference type="EC" id="1.13.11.5" evidence="4"/>
<feature type="binding site" evidence="9">
    <location>
        <position position="386"/>
    </location>
    <ligand>
        <name>homogentisate</name>
        <dbReference type="ChEBI" id="CHEBI:16169"/>
    </ligand>
</feature>
<dbReference type="GO" id="GO:0006570">
    <property type="term" value="P:tyrosine metabolic process"/>
    <property type="evidence" value="ECO:0007669"/>
    <property type="project" value="InterPro"/>
</dbReference>
<protein>
    <recommendedName>
        <fullName evidence="4">homogentisate 1,2-dioxygenase</fullName>
        <ecNumber evidence="4">1.13.11.5</ecNumber>
    </recommendedName>
</protein>
<name>A0A9P9WD28_9PEZI</name>
<keyword evidence="7" id="KW-0560">Oxidoreductase</keyword>
<evidence type="ECO:0000313" key="12">
    <source>
        <dbReference type="EMBL" id="KAI1857706.1"/>
    </source>
</evidence>
<evidence type="ECO:0000256" key="8">
    <source>
        <dbReference type="ARBA" id="ARBA00023004"/>
    </source>
</evidence>
<dbReference type="PANTHER" id="PTHR11056">
    <property type="entry name" value="HOMOGENTISATE 1,2-DIOXYGENASE"/>
    <property type="match status" value="1"/>
</dbReference>
<feature type="binding site" evidence="9">
    <location>
        <position position="386"/>
    </location>
    <ligand>
        <name>Fe cation</name>
        <dbReference type="ChEBI" id="CHEBI:24875"/>
    </ligand>
</feature>
<comment type="caution">
    <text evidence="12">The sequence shown here is derived from an EMBL/GenBank/DDBJ whole genome shotgun (WGS) entry which is preliminary data.</text>
</comment>
<dbReference type="InterPro" id="IPR011051">
    <property type="entry name" value="RmlC_Cupin_sf"/>
</dbReference>
<dbReference type="GO" id="GO:0005737">
    <property type="term" value="C:cytoplasm"/>
    <property type="evidence" value="ECO:0007669"/>
    <property type="project" value="TreeGrafter"/>
</dbReference>
<reference evidence="12" key="1">
    <citation type="submission" date="2021-03" db="EMBL/GenBank/DDBJ databases">
        <title>Revisited historic fungal species revealed as producer of novel bioactive compounds through whole genome sequencing and comparative genomics.</title>
        <authorList>
            <person name="Vignolle G.A."/>
            <person name="Hochenegger N."/>
            <person name="Mach R.L."/>
            <person name="Mach-Aigner A.R."/>
            <person name="Javad Rahimi M."/>
            <person name="Salim K.A."/>
            <person name="Chan C.M."/>
            <person name="Lim L.B.L."/>
            <person name="Cai F."/>
            <person name="Druzhinina I.S."/>
            <person name="U'Ren J.M."/>
            <person name="Derntl C."/>
        </authorList>
    </citation>
    <scope>NUCLEOTIDE SEQUENCE</scope>
    <source>
        <strain evidence="12">TUCIM 5799</strain>
    </source>
</reference>
<dbReference type="GO" id="GO:0004411">
    <property type="term" value="F:homogentisate 1,2-dioxygenase activity"/>
    <property type="evidence" value="ECO:0007669"/>
    <property type="project" value="UniProtKB-EC"/>
</dbReference>
<evidence type="ECO:0000256" key="9">
    <source>
        <dbReference type="PIRSR" id="PIRSR605708-2"/>
    </source>
</evidence>
<dbReference type="EMBL" id="JAFIMR010000039">
    <property type="protein sequence ID" value="KAI1857706.1"/>
    <property type="molecule type" value="Genomic_DNA"/>
</dbReference>
<evidence type="ECO:0000313" key="13">
    <source>
        <dbReference type="Proteomes" id="UP000829685"/>
    </source>
</evidence>
<organism evidence="12 13">
    <name type="scientific">Neoarthrinium moseri</name>
    <dbReference type="NCBI Taxonomy" id="1658444"/>
    <lineage>
        <taxon>Eukaryota</taxon>
        <taxon>Fungi</taxon>
        <taxon>Dikarya</taxon>
        <taxon>Ascomycota</taxon>
        <taxon>Pezizomycotina</taxon>
        <taxon>Sordariomycetes</taxon>
        <taxon>Xylariomycetidae</taxon>
        <taxon>Amphisphaeriales</taxon>
        <taxon>Apiosporaceae</taxon>
        <taxon>Neoarthrinium</taxon>
    </lineage>
</organism>
<evidence type="ECO:0000256" key="7">
    <source>
        <dbReference type="ARBA" id="ARBA00023002"/>
    </source>
</evidence>
<dbReference type="Proteomes" id="UP000829685">
    <property type="component" value="Unassembled WGS sequence"/>
</dbReference>
<evidence type="ECO:0000259" key="10">
    <source>
        <dbReference type="Pfam" id="PF04209"/>
    </source>
</evidence>
<dbReference type="InterPro" id="IPR046452">
    <property type="entry name" value="HgmA_N"/>
</dbReference>
<keyword evidence="13" id="KW-1185">Reference proteome</keyword>
<comment type="cofactor">
    <cofactor evidence="1 9">
        <name>Fe cation</name>
        <dbReference type="ChEBI" id="CHEBI:24875"/>
    </cofactor>
</comment>
<dbReference type="InterPro" id="IPR046451">
    <property type="entry name" value="HgmA_C"/>
</dbReference>